<accession>B3S0Q1</accession>
<gene>
    <name evidence="1" type="ORF">TRIADDRAFT_57132</name>
</gene>
<organism evidence="1 2">
    <name type="scientific">Trichoplax adhaerens</name>
    <name type="common">Trichoplax reptans</name>
    <dbReference type="NCBI Taxonomy" id="10228"/>
    <lineage>
        <taxon>Eukaryota</taxon>
        <taxon>Metazoa</taxon>
        <taxon>Placozoa</taxon>
        <taxon>Uniplacotomia</taxon>
        <taxon>Trichoplacea</taxon>
        <taxon>Trichoplacidae</taxon>
        <taxon>Trichoplax</taxon>
    </lineage>
</organism>
<dbReference type="RefSeq" id="XP_002113571.1">
    <property type="nucleotide sequence ID" value="XM_002113535.1"/>
</dbReference>
<dbReference type="GeneID" id="6754784"/>
<sequence length="176" mass="21205">MSVVKIERPEDLIRSSKSFQESRWLSEIDRKHNIRQRTLTAYELFETSSASRRLGDIRHCQSEKFAKEREFTGVTLNGIENKSVRAYHQQKLPNLTSMPPWRNTYPDVAESVKEYFDQSDDKALNWNSCDLEELNDWENMLYRLFIYRTDNIIKKFEKYRLLLYSEILRRQTPQQK</sequence>
<reference evidence="1 2" key="1">
    <citation type="journal article" date="2008" name="Nature">
        <title>The Trichoplax genome and the nature of placozoans.</title>
        <authorList>
            <person name="Srivastava M."/>
            <person name="Begovic E."/>
            <person name="Chapman J."/>
            <person name="Putnam N.H."/>
            <person name="Hellsten U."/>
            <person name="Kawashima T."/>
            <person name="Kuo A."/>
            <person name="Mitros T."/>
            <person name="Salamov A."/>
            <person name="Carpenter M.L."/>
            <person name="Signorovitch A.Y."/>
            <person name="Moreno M.A."/>
            <person name="Kamm K."/>
            <person name="Grimwood J."/>
            <person name="Schmutz J."/>
            <person name="Shapiro H."/>
            <person name="Grigoriev I.V."/>
            <person name="Buss L.W."/>
            <person name="Schierwater B."/>
            <person name="Dellaporta S.L."/>
            <person name="Rokhsar D.S."/>
        </authorList>
    </citation>
    <scope>NUCLEOTIDE SEQUENCE [LARGE SCALE GENOMIC DNA]</scope>
    <source>
        <strain evidence="1 2">Grell-BS-1999</strain>
    </source>
</reference>
<proteinExistence type="predicted"/>
<dbReference type="CTD" id="6754784"/>
<dbReference type="InParanoid" id="B3S0Q1"/>
<dbReference type="PhylomeDB" id="B3S0Q1"/>
<keyword evidence="2" id="KW-1185">Reference proteome</keyword>
<protein>
    <submittedName>
        <fullName evidence="1">Uncharacterized protein</fullName>
    </submittedName>
</protein>
<name>B3S0Q1_TRIAD</name>
<dbReference type="OrthoDB" id="5339429at2759"/>
<evidence type="ECO:0000313" key="1">
    <source>
        <dbReference type="EMBL" id="EDV24045.1"/>
    </source>
</evidence>
<dbReference type="KEGG" id="tad:TRIADDRAFT_57132"/>
<dbReference type="HOGENOM" id="CLU_1527157_0_0_1"/>
<evidence type="ECO:0000313" key="2">
    <source>
        <dbReference type="Proteomes" id="UP000009022"/>
    </source>
</evidence>
<dbReference type="Proteomes" id="UP000009022">
    <property type="component" value="Unassembled WGS sequence"/>
</dbReference>
<dbReference type="AlphaFoldDB" id="B3S0Q1"/>
<dbReference type="EMBL" id="DS985246">
    <property type="protein sequence ID" value="EDV24045.1"/>
    <property type="molecule type" value="Genomic_DNA"/>
</dbReference>